<dbReference type="Proteomes" id="UP000660262">
    <property type="component" value="Unassembled WGS sequence"/>
</dbReference>
<dbReference type="EMBL" id="BNJQ01000029">
    <property type="protein sequence ID" value="GHP10380.1"/>
    <property type="molecule type" value="Genomic_DNA"/>
</dbReference>
<gene>
    <name evidence="1" type="ORF">PPROV_000911100</name>
</gene>
<keyword evidence="2" id="KW-1185">Reference proteome</keyword>
<protein>
    <submittedName>
        <fullName evidence="1">Uncharacterized protein</fullName>
    </submittedName>
</protein>
<dbReference type="AlphaFoldDB" id="A0A830HX45"/>
<name>A0A830HX45_9CHLO</name>
<organism evidence="1 2">
    <name type="scientific">Pycnococcus provasolii</name>
    <dbReference type="NCBI Taxonomy" id="41880"/>
    <lineage>
        <taxon>Eukaryota</taxon>
        <taxon>Viridiplantae</taxon>
        <taxon>Chlorophyta</taxon>
        <taxon>Pseudoscourfieldiophyceae</taxon>
        <taxon>Pseudoscourfieldiales</taxon>
        <taxon>Pycnococcaceae</taxon>
        <taxon>Pycnococcus</taxon>
    </lineage>
</organism>
<proteinExistence type="predicted"/>
<sequence>MTTALKNWEAQAKTNSILAGSLKALEERIDALGIFVEWKDSMDVEVAAMQDTLEGLREAMTAMEKEKKRGKLMGAALAGLSRRNIGGGAQEDTTPTTFMGKLVAQAVSPNVQLRAETESAARSLGVDATAARISAGSANVSKTLLVLGSNSPRVKYGSSVLSRLSRRAVCKPPRSSSVALRKCVYKSFM</sequence>
<evidence type="ECO:0000313" key="1">
    <source>
        <dbReference type="EMBL" id="GHP10380.1"/>
    </source>
</evidence>
<reference evidence="1" key="1">
    <citation type="submission" date="2020-10" db="EMBL/GenBank/DDBJ databases">
        <title>Unveiling of a novel bifunctional photoreceptor, Dualchrome1, isolated from a cosmopolitan green alga.</title>
        <authorList>
            <person name="Suzuki S."/>
            <person name="Kawachi M."/>
        </authorList>
    </citation>
    <scope>NUCLEOTIDE SEQUENCE</scope>
    <source>
        <strain evidence="1">NIES 2893</strain>
    </source>
</reference>
<dbReference type="OrthoDB" id="10670156at2759"/>
<accession>A0A830HX45</accession>
<comment type="caution">
    <text evidence="1">The sequence shown here is derived from an EMBL/GenBank/DDBJ whole genome shotgun (WGS) entry which is preliminary data.</text>
</comment>
<evidence type="ECO:0000313" key="2">
    <source>
        <dbReference type="Proteomes" id="UP000660262"/>
    </source>
</evidence>